<reference evidence="1" key="1">
    <citation type="submission" date="2021-02" db="EMBL/GenBank/DDBJ databases">
        <authorList>
            <person name="Dougan E. K."/>
            <person name="Rhodes N."/>
            <person name="Thang M."/>
            <person name="Chan C."/>
        </authorList>
    </citation>
    <scope>NUCLEOTIDE SEQUENCE</scope>
</reference>
<gene>
    <name evidence="1" type="ORF">SPIL2461_LOCUS7687</name>
</gene>
<evidence type="ECO:0000313" key="2">
    <source>
        <dbReference type="Proteomes" id="UP000649617"/>
    </source>
</evidence>
<accession>A0A812P2F4</accession>
<organism evidence="1 2">
    <name type="scientific">Symbiodinium pilosum</name>
    <name type="common">Dinoflagellate</name>
    <dbReference type="NCBI Taxonomy" id="2952"/>
    <lineage>
        <taxon>Eukaryota</taxon>
        <taxon>Sar</taxon>
        <taxon>Alveolata</taxon>
        <taxon>Dinophyceae</taxon>
        <taxon>Suessiales</taxon>
        <taxon>Symbiodiniaceae</taxon>
        <taxon>Symbiodinium</taxon>
    </lineage>
</organism>
<comment type="caution">
    <text evidence="1">The sequence shown here is derived from an EMBL/GenBank/DDBJ whole genome shotgun (WGS) entry which is preliminary data.</text>
</comment>
<protein>
    <submittedName>
        <fullName evidence="1">Uncharacterized protein</fullName>
    </submittedName>
</protein>
<keyword evidence="2" id="KW-1185">Reference proteome</keyword>
<feature type="non-terminal residue" evidence="1">
    <location>
        <position position="264"/>
    </location>
</feature>
<evidence type="ECO:0000313" key="1">
    <source>
        <dbReference type="EMBL" id="CAE7330988.1"/>
    </source>
</evidence>
<dbReference type="AlphaFoldDB" id="A0A812P2F4"/>
<name>A0A812P2F4_SYMPI</name>
<dbReference type="EMBL" id="CAJNIZ010012195">
    <property type="protein sequence ID" value="CAE7330988.1"/>
    <property type="molecule type" value="Genomic_DNA"/>
</dbReference>
<dbReference type="OrthoDB" id="434200at2759"/>
<sequence>HKPDTFEPVDLISGPECDLLNDEAYANLRAHPTQKGKRLTDGAFASRLTAEYPPQLARVLAEFFQPFLTPQNRIVTISAWRARLPTKPAWQVSNVRVEDGGGLLSTADWLRPRSGDHLSSLRRAWSQRLLTDGLCNKIARHFSAAPEAPPLDDAELQPFLADLCHFFSVSDRESFLSISPGQPFRLGVFQRLLRCTQDPEECLCPMLAEGVRLGVGVPLAPSIHSTLHGSSAQVDLTICEGSWASATSHPTEVETLLAEELKAG</sequence>
<dbReference type="Proteomes" id="UP000649617">
    <property type="component" value="Unassembled WGS sequence"/>
</dbReference>
<proteinExistence type="predicted"/>